<organism evidence="1 2">
    <name type="scientific">Heyndrickxia camelliae</name>
    <dbReference type="NCBI Taxonomy" id="1707093"/>
    <lineage>
        <taxon>Bacteria</taxon>
        <taxon>Bacillati</taxon>
        <taxon>Bacillota</taxon>
        <taxon>Bacilli</taxon>
        <taxon>Bacillales</taxon>
        <taxon>Bacillaceae</taxon>
        <taxon>Heyndrickxia</taxon>
    </lineage>
</organism>
<evidence type="ECO:0000313" key="1">
    <source>
        <dbReference type="EMBL" id="PKR86076.1"/>
    </source>
</evidence>
<name>A0A2N3LN97_9BACI</name>
<accession>A0A2N3LN97</accession>
<sequence length="114" mass="13371">MHCFCENKQTFDLKVEGDVSADPIWCNQCGCNFDIEEAPLSEDLKDDLMRWAMIYGRWIDWSKDTLLPNGIELENEHNKQGQQLTEKVKQELANKYRVRFSPSTSARMYSDLDF</sequence>
<proteinExistence type="predicted"/>
<reference evidence="1 2" key="1">
    <citation type="submission" date="2017-11" db="EMBL/GenBank/DDBJ databases">
        <title>Bacillus camelliae sp. nov., isolated from pu'er tea.</title>
        <authorList>
            <person name="Niu L."/>
        </authorList>
    </citation>
    <scope>NUCLEOTIDE SEQUENCE [LARGE SCALE GENOMIC DNA]</scope>
    <source>
        <strain evidence="1 2">7578-1</strain>
    </source>
</reference>
<keyword evidence="2" id="KW-1185">Reference proteome</keyword>
<evidence type="ECO:0000313" key="2">
    <source>
        <dbReference type="Proteomes" id="UP000233440"/>
    </source>
</evidence>
<protein>
    <submittedName>
        <fullName evidence="1">Uncharacterized protein</fullName>
    </submittedName>
</protein>
<dbReference type="AlphaFoldDB" id="A0A2N3LN97"/>
<dbReference type="EMBL" id="PIQO01000003">
    <property type="protein sequence ID" value="PKR86076.1"/>
    <property type="molecule type" value="Genomic_DNA"/>
</dbReference>
<comment type="caution">
    <text evidence="1">The sequence shown here is derived from an EMBL/GenBank/DDBJ whole genome shotgun (WGS) entry which is preliminary data.</text>
</comment>
<dbReference type="OrthoDB" id="2084083at2"/>
<dbReference type="Proteomes" id="UP000233440">
    <property type="component" value="Unassembled WGS sequence"/>
</dbReference>
<dbReference type="RefSeq" id="WP_101353445.1">
    <property type="nucleotide sequence ID" value="NZ_PIQO01000003.1"/>
</dbReference>
<gene>
    <name evidence="1" type="ORF">CWO92_06810</name>
</gene>